<sequence>MQALRGISVGRMHWLGFFAVLLLAWLALFAMAIPNELRALEATYGAGVIELLCGGLLGASGFGPAFAMWALMSAAMMAPTALPALRTYDDLGHVTSTGFGKLVGGYLSAWLGFSLVAAAAQVALFRAGLIGTLGQSLSVPLTALLLIGAGAYQFTEMKAACLSRCRAPLTFFIQHWEEGPFRNGLRLGLDCVGCCWALMLLAFIGGTMNLAFMGLAMVLMTLEKLPDIGRYLTKPLGLALIAAGFALPLF</sequence>
<dbReference type="Proteomes" id="UP000182932">
    <property type="component" value="Unassembled WGS sequence"/>
</dbReference>
<evidence type="ECO:0000313" key="2">
    <source>
        <dbReference type="EMBL" id="SEK01658.1"/>
    </source>
</evidence>
<keyword evidence="1" id="KW-0472">Membrane</keyword>
<keyword evidence="1" id="KW-0812">Transmembrane</keyword>
<dbReference type="InterPro" id="IPR018688">
    <property type="entry name" value="PpoB2-like"/>
</dbReference>
<comment type="caution">
    <text evidence="2">The sequence shown here is derived from an EMBL/GenBank/DDBJ whole genome shotgun (WGS) entry which is preliminary data.</text>
</comment>
<feature type="transmembrane region" description="Helical" evidence="1">
    <location>
        <begin position="231"/>
        <end position="249"/>
    </location>
</feature>
<dbReference type="Pfam" id="PF09948">
    <property type="entry name" value="PpoB2"/>
    <property type="match status" value="1"/>
</dbReference>
<organism evidence="2 3">
    <name type="scientific">Marinovum algicola</name>
    <dbReference type="NCBI Taxonomy" id="42444"/>
    <lineage>
        <taxon>Bacteria</taxon>
        <taxon>Pseudomonadati</taxon>
        <taxon>Pseudomonadota</taxon>
        <taxon>Alphaproteobacteria</taxon>
        <taxon>Rhodobacterales</taxon>
        <taxon>Roseobacteraceae</taxon>
        <taxon>Marinovum</taxon>
    </lineage>
</organism>
<dbReference type="AlphaFoldDB" id="A0A975WDL7"/>
<keyword evidence="3" id="KW-1185">Reference proteome</keyword>
<feature type="transmembrane region" description="Helical" evidence="1">
    <location>
        <begin position="42"/>
        <end position="59"/>
    </location>
</feature>
<feature type="transmembrane region" description="Helical" evidence="1">
    <location>
        <begin position="137"/>
        <end position="154"/>
    </location>
</feature>
<evidence type="ECO:0000256" key="1">
    <source>
        <dbReference type="SAM" id="Phobius"/>
    </source>
</evidence>
<name>A0A975WDL7_9RHOB</name>
<reference evidence="2 3" key="1">
    <citation type="submission" date="2016-10" db="EMBL/GenBank/DDBJ databases">
        <authorList>
            <person name="Varghese N."/>
            <person name="Submissions S."/>
        </authorList>
    </citation>
    <scope>NUCLEOTIDE SEQUENCE [LARGE SCALE GENOMIC DNA]</scope>
    <source>
        <strain evidence="2 3">FF3</strain>
    </source>
</reference>
<feature type="transmembrane region" description="Helical" evidence="1">
    <location>
        <begin position="105"/>
        <end position="125"/>
    </location>
</feature>
<gene>
    <name evidence="2" type="ORF">SAMN04487940_11887</name>
</gene>
<feature type="transmembrane region" description="Helical" evidence="1">
    <location>
        <begin position="196"/>
        <end position="219"/>
    </location>
</feature>
<dbReference type="EMBL" id="FNYY01000018">
    <property type="protein sequence ID" value="SEK01658.1"/>
    <property type="molecule type" value="Genomic_DNA"/>
</dbReference>
<evidence type="ECO:0000313" key="3">
    <source>
        <dbReference type="Proteomes" id="UP000182932"/>
    </source>
</evidence>
<proteinExistence type="predicted"/>
<keyword evidence="1" id="KW-1133">Transmembrane helix</keyword>
<accession>A0A975WDL7</accession>
<protein>
    <submittedName>
        <fullName evidence="2">Predicted metal-binding integral membrane protein</fullName>
    </submittedName>
</protein>